<dbReference type="Pfam" id="PF00395">
    <property type="entry name" value="SLH"/>
    <property type="match status" value="2"/>
</dbReference>
<gene>
    <name evidence="4" type="ORF">AB1300_21340</name>
</gene>
<evidence type="ECO:0000259" key="3">
    <source>
        <dbReference type="PROSITE" id="PS51272"/>
    </source>
</evidence>
<dbReference type="EMBL" id="JBFRHK010000018">
    <property type="protein sequence ID" value="MEX3747642.1"/>
    <property type="molecule type" value="Genomic_DNA"/>
</dbReference>
<evidence type="ECO:0000256" key="1">
    <source>
        <dbReference type="ARBA" id="ARBA00022729"/>
    </source>
</evidence>
<keyword evidence="5" id="KW-1185">Reference proteome</keyword>
<reference evidence="4 5" key="1">
    <citation type="submission" date="2024-07" db="EMBL/GenBank/DDBJ databases">
        <title>Characterization of a bacterium isolated from hydrolysated instant sea cucumber by whole-genome sequencing and metabolomics.</title>
        <authorList>
            <person name="Luo X."/>
            <person name="Zhang Z."/>
            <person name="Zheng Z."/>
            <person name="Zhang W."/>
            <person name="Ming T."/>
            <person name="Jiao L."/>
            <person name="Su X."/>
            <person name="Kong F."/>
            <person name="Xu J."/>
        </authorList>
    </citation>
    <scope>NUCLEOTIDE SEQUENCE [LARGE SCALE GENOMIC DNA]</scope>
    <source>
        <strain evidence="4 5">XL-2024</strain>
    </source>
</reference>
<dbReference type="InterPro" id="IPR014755">
    <property type="entry name" value="Cu-Rt/internalin_Ig-like"/>
</dbReference>
<feature type="chain" id="PRO_5046083022" evidence="2">
    <location>
        <begin position="29"/>
        <end position="930"/>
    </location>
</feature>
<feature type="signal peptide" evidence="2">
    <location>
        <begin position="1"/>
        <end position="28"/>
    </location>
</feature>
<organism evidence="4 5">
    <name type="scientific">Lysinibacillus xylanilyticus</name>
    <dbReference type="NCBI Taxonomy" id="582475"/>
    <lineage>
        <taxon>Bacteria</taxon>
        <taxon>Bacillati</taxon>
        <taxon>Bacillota</taxon>
        <taxon>Bacilli</taxon>
        <taxon>Bacillales</taxon>
        <taxon>Bacillaceae</taxon>
        <taxon>Lysinibacillus</taxon>
    </lineage>
</organism>
<dbReference type="InterPro" id="IPR001119">
    <property type="entry name" value="SLH_dom"/>
</dbReference>
<protein>
    <submittedName>
        <fullName evidence="4">S-layer homology domain-containing protein</fullName>
    </submittedName>
</protein>
<dbReference type="Gene3D" id="2.60.40.1220">
    <property type="match status" value="4"/>
</dbReference>
<proteinExistence type="predicted"/>
<evidence type="ECO:0000256" key="2">
    <source>
        <dbReference type="SAM" id="SignalP"/>
    </source>
</evidence>
<evidence type="ECO:0000313" key="5">
    <source>
        <dbReference type="Proteomes" id="UP001558534"/>
    </source>
</evidence>
<sequence length="930" mass="101718">MKKKQSKWIVSTASAALVAAAIVPTASAANFTDIAKSDHKEAILALADAKIIGGYPDGSFKPNAVLTKGNVTKFLGKWLVSEHFQVPADYNKKVRFTDLPTSTKDKELLQYAALINDTGIYKGTNNKLLPSEKISREQMASILVRAIETVYDIDLIAMYKKENYKSSITDLKVALPENRESIIALEYAKITNVKAFNPKNTLTRGQFASFLHRSMTNINEMIKKPEVPLLIQTVKAVDATTLQVTLTDGTSHKVTLATPLIENVETKVDFKINNKPYSAVVTYEVNELKVQSVEGINASQIKVVFNQAIDPNSVLKADGKLQDNIVAFSNVDTLKALTVVKTEISADKKSIIFTMNEPLKGTHRYVLNNIKSEKGTMLTKVDANFVIAGDTQAPTIIGTTQGNNSSIVKVQFSEPMAAFPNERIQFTLPNGTKVANVVGSIEQNTTEATFDLSAATVNGNYLSPGTSMQITFVAATDLSGNIISPNPSTVTVKKGNKDGIAPTLSSVTQTGPNTFQLLFSEEIQQLQPYDLSIKSGQTFISVNKVEKDPKNGRLFNVTVDPKSSLQGITTIGTASSRVITDLSGETATFSTVYNFIKDDKAPVLMNSEIVYEDNVEYLQLTFDKPVQLGAYAKASFTGSYMNNHILYELSRGPQSDMHIVKDQPTKLRVKVAGLLGPYDIKGASYDGKLTLFNVTNSYGVPINEVQNVKFTRNGDLNINGNKLTLLPNNPIQTSATDYSIKDNNVVYLNFNYPVDAALAQNVQNYTIDNAQVESAVVEASNLNRVKLTLKKDSNYFNGIRNLTIRGLRAANSMETFDEVRTTVNLKENIAPKIVNVNVSNSQTLELVFSEPVINVNSMDFDVNVNGYSVAASTYSSYSQGNDKVLVTIQQGGYLFENGRTVTIQASPRNAIMDSNGNKLDFTSQTITVQK</sequence>
<feature type="domain" description="SLH" evidence="3">
    <location>
        <begin position="26"/>
        <end position="89"/>
    </location>
</feature>
<accession>A0ABV3W376</accession>
<dbReference type="Proteomes" id="UP001558534">
    <property type="component" value="Unassembled WGS sequence"/>
</dbReference>
<dbReference type="PROSITE" id="PS51272">
    <property type="entry name" value="SLH"/>
    <property type="match status" value="2"/>
</dbReference>
<name>A0ABV3W376_9BACI</name>
<dbReference type="RefSeq" id="WP_368638168.1">
    <property type="nucleotide sequence ID" value="NZ_JBFRHK010000018.1"/>
</dbReference>
<comment type="caution">
    <text evidence="4">The sequence shown here is derived from an EMBL/GenBank/DDBJ whole genome shotgun (WGS) entry which is preliminary data.</text>
</comment>
<keyword evidence="1 2" id="KW-0732">Signal</keyword>
<evidence type="ECO:0000313" key="4">
    <source>
        <dbReference type="EMBL" id="MEX3747642.1"/>
    </source>
</evidence>
<feature type="domain" description="SLH" evidence="3">
    <location>
        <begin position="92"/>
        <end position="157"/>
    </location>
</feature>